<dbReference type="Proteomes" id="UP000499080">
    <property type="component" value="Unassembled WGS sequence"/>
</dbReference>
<protein>
    <submittedName>
        <fullName evidence="1">Uncharacterized protein</fullName>
    </submittedName>
</protein>
<gene>
    <name evidence="1" type="ORF">AVEN_26274_1</name>
</gene>
<dbReference type="AlphaFoldDB" id="A0A4Y2ALS2"/>
<reference evidence="1 2" key="1">
    <citation type="journal article" date="2019" name="Sci. Rep.">
        <title>Orb-weaving spider Araneus ventricosus genome elucidates the spidroin gene catalogue.</title>
        <authorList>
            <person name="Kono N."/>
            <person name="Nakamura H."/>
            <person name="Ohtoshi R."/>
            <person name="Moran D.A.P."/>
            <person name="Shinohara A."/>
            <person name="Yoshida Y."/>
            <person name="Fujiwara M."/>
            <person name="Mori M."/>
            <person name="Tomita M."/>
            <person name="Arakawa K."/>
        </authorList>
    </citation>
    <scope>NUCLEOTIDE SEQUENCE [LARGE SCALE GENOMIC DNA]</scope>
</reference>
<name>A0A4Y2ALS2_ARAVE</name>
<organism evidence="1 2">
    <name type="scientific">Araneus ventricosus</name>
    <name type="common">Orbweaver spider</name>
    <name type="synonym">Epeira ventricosa</name>
    <dbReference type="NCBI Taxonomy" id="182803"/>
    <lineage>
        <taxon>Eukaryota</taxon>
        <taxon>Metazoa</taxon>
        <taxon>Ecdysozoa</taxon>
        <taxon>Arthropoda</taxon>
        <taxon>Chelicerata</taxon>
        <taxon>Arachnida</taxon>
        <taxon>Araneae</taxon>
        <taxon>Araneomorphae</taxon>
        <taxon>Entelegynae</taxon>
        <taxon>Araneoidea</taxon>
        <taxon>Araneidae</taxon>
        <taxon>Araneus</taxon>
    </lineage>
</organism>
<evidence type="ECO:0000313" key="1">
    <source>
        <dbReference type="EMBL" id="GBL80851.1"/>
    </source>
</evidence>
<dbReference type="EMBL" id="BGPR01000023">
    <property type="protein sequence ID" value="GBL80851.1"/>
    <property type="molecule type" value="Genomic_DNA"/>
</dbReference>
<sequence length="142" mass="16475">MFSYSLKLFHKEPSVNHGKERSYREPSIMVSCQCMEGSSEILWNTPWFANLTLQVCRRFARNDELHLSQRDLRMPLFSSKNRHNLIRVVPEIPYTPTNQLSVVTNPICKSVRAIKVCTEQSAYVYWINLFTYQLASISAAVT</sequence>
<proteinExistence type="predicted"/>
<evidence type="ECO:0000313" key="2">
    <source>
        <dbReference type="Proteomes" id="UP000499080"/>
    </source>
</evidence>
<keyword evidence="2" id="KW-1185">Reference proteome</keyword>
<comment type="caution">
    <text evidence="1">The sequence shown here is derived from an EMBL/GenBank/DDBJ whole genome shotgun (WGS) entry which is preliminary data.</text>
</comment>
<accession>A0A4Y2ALS2</accession>